<accession>A0ABZ2F3A9</accession>
<dbReference type="Gene3D" id="1.10.10.10">
    <property type="entry name" value="Winged helix-like DNA-binding domain superfamily/Winged helix DNA-binding domain"/>
    <property type="match status" value="1"/>
</dbReference>
<dbReference type="PANTHER" id="PTHR30432">
    <property type="entry name" value="TRANSCRIPTIONAL REGULATOR MODE"/>
    <property type="match status" value="1"/>
</dbReference>
<sequence length="177" mass="19527">MPSDKPLLPNAGTTSPLPQAGTGRVGEKTQEPRKRRTKKTVHPPRCFVEPKFKLTLRLLYGTEIAFGPGKAELLEAIERTGSISAAGRSMDMSYRRAWLLVDTMNRSFREPLVDATRGGRHGGGAHLTPFGKEVLERYREVQGALQQVADTYLRLFRPCMAKTPPVGESAEVLPPDS</sequence>
<dbReference type="InterPro" id="IPR000847">
    <property type="entry name" value="LysR_HTH_N"/>
</dbReference>
<organism evidence="3 4">
    <name type="scientific">Methylococcus capsulatus</name>
    <dbReference type="NCBI Taxonomy" id="414"/>
    <lineage>
        <taxon>Bacteria</taxon>
        <taxon>Pseudomonadati</taxon>
        <taxon>Pseudomonadota</taxon>
        <taxon>Gammaproteobacteria</taxon>
        <taxon>Methylococcales</taxon>
        <taxon>Methylococcaceae</taxon>
        <taxon>Methylococcus</taxon>
    </lineage>
</organism>
<feature type="region of interest" description="Disordered" evidence="1">
    <location>
        <begin position="1"/>
        <end position="41"/>
    </location>
</feature>
<evidence type="ECO:0000256" key="1">
    <source>
        <dbReference type="SAM" id="MobiDB-lite"/>
    </source>
</evidence>
<dbReference type="InterPro" id="IPR036390">
    <property type="entry name" value="WH_DNA-bd_sf"/>
</dbReference>
<protein>
    <submittedName>
        <fullName evidence="3">LysR family transcriptional regulator</fullName>
    </submittedName>
</protein>
<dbReference type="InterPro" id="IPR051815">
    <property type="entry name" value="Molybdate_resp_trans_reg"/>
</dbReference>
<gene>
    <name evidence="3" type="ORF">N4J17_14505</name>
</gene>
<dbReference type="RefSeq" id="WP_232470397.1">
    <property type="nucleotide sequence ID" value="NZ_CP104311.1"/>
</dbReference>
<name>A0ABZ2F3A9_METCP</name>
<reference evidence="3 4" key="1">
    <citation type="submission" date="2022-09" db="EMBL/GenBank/DDBJ databases">
        <authorList>
            <person name="Giprobiosintez L."/>
        </authorList>
    </citation>
    <scope>NUCLEOTIDE SEQUENCE [LARGE SCALE GENOMIC DNA]</scope>
    <source>
        <strain evidence="4">VKPM-B-12549 (GBS-15)</strain>
    </source>
</reference>
<proteinExistence type="predicted"/>
<dbReference type="Proteomes" id="UP001359308">
    <property type="component" value="Chromosome"/>
</dbReference>
<evidence type="ECO:0000259" key="2">
    <source>
        <dbReference type="Pfam" id="PF00126"/>
    </source>
</evidence>
<dbReference type="InterPro" id="IPR036388">
    <property type="entry name" value="WH-like_DNA-bd_sf"/>
</dbReference>
<evidence type="ECO:0000313" key="3">
    <source>
        <dbReference type="EMBL" id="WWF01661.1"/>
    </source>
</evidence>
<evidence type="ECO:0000313" key="4">
    <source>
        <dbReference type="Proteomes" id="UP001359308"/>
    </source>
</evidence>
<dbReference type="PANTHER" id="PTHR30432:SF1">
    <property type="entry name" value="DNA-BINDING TRANSCRIPTIONAL DUAL REGULATOR MODE"/>
    <property type="match status" value="1"/>
</dbReference>
<dbReference type="Pfam" id="PF00126">
    <property type="entry name" value="HTH_1"/>
    <property type="match status" value="1"/>
</dbReference>
<dbReference type="EMBL" id="CP104311">
    <property type="protein sequence ID" value="WWF01661.1"/>
    <property type="molecule type" value="Genomic_DNA"/>
</dbReference>
<feature type="domain" description="HTH lysR-type" evidence="2">
    <location>
        <begin position="72"/>
        <end position="131"/>
    </location>
</feature>
<keyword evidence="4" id="KW-1185">Reference proteome</keyword>
<dbReference type="SUPFAM" id="SSF46785">
    <property type="entry name" value="Winged helix' DNA-binding domain"/>
    <property type="match status" value="1"/>
</dbReference>